<organism evidence="1">
    <name type="scientific">Lygus hesperus</name>
    <name type="common">Western plant bug</name>
    <dbReference type="NCBI Taxonomy" id="30085"/>
    <lineage>
        <taxon>Eukaryota</taxon>
        <taxon>Metazoa</taxon>
        <taxon>Ecdysozoa</taxon>
        <taxon>Arthropoda</taxon>
        <taxon>Hexapoda</taxon>
        <taxon>Insecta</taxon>
        <taxon>Pterygota</taxon>
        <taxon>Neoptera</taxon>
        <taxon>Paraneoptera</taxon>
        <taxon>Hemiptera</taxon>
        <taxon>Heteroptera</taxon>
        <taxon>Panheteroptera</taxon>
        <taxon>Cimicomorpha</taxon>
        <taxon>Miridae</taxon>
        <taxon>Mirini</taxon>
        <taxon>Lygus</taxon>
    </lineage>
</organism>
<protein>
    <submittedName>
        <fullName evidence="1">DNA damage-inducible protein 1</fullName>
    </submittedName>
</protein>
<dbReference type="AlphaFoldDB" id="A0A0A9WX40"/>
<name>A0A0A9WX40_LYGHE</name>
<dbReference type="Gene3D" id="2.40.70.10">
    <property type="entry name" value="Acid Proteases"/>
    <property type="match status" value="1"/>
</dbReference>
<accession>A0A0A9WX40</accession>
<proteinExistence type="predicted"/>
<gene>
    <name evidence="1" type="primary">DDI1_8</name>
    <name evidence="1" type="ORF">CM83_21</name>
</gene>
<reference evidence="1" key="1">
    <citation type="journal article" date="2014" name="PLoS ONE">
        <title>Transcriptome-Based Identification of ABC Transporters in the Western Tarnished Plant Bug Lygus hesperus.</title>
        <authorList>
            <person name="Hull J.J."/>
            <person name="Chaney K."/>
            <person name="Geib S.M."/>
            <person name="Fabrick J.A."/>
            <person name="Brent C.S."/>
            <person name="Walsh D."/>
            <person name="Lavine L.C."/>
        </authorList>
    </citation>
    <scope>NUCLEOTIDE SEQUENCE</scope>
</reference>
<dbReference type="InterPro" id="IPR021109">
    <property type="entry name" value="Peptidase_aspartic_dom_sf"/>
</dbReference>
<feature type="non-terminal residue" evidence="1">
    <location>
        <position position="106"/>
    </location>
</feature>
<feature type="non-terminal residue" evidence="1">
    <location>
        <position position="1"/>
    </location>
</feature>
<evidence type="ECO:0000313" key="1">
    <source>
        <dbReference type="EMBL" id="JAG11063.1"/>
    </source>
</evidence>
<sequence length="106" mass="12224">VTPNGKTDGERCISLPLNILLKSCKEKHKFYLFDFHKEFDLLIGLDVMRKLGAKLDFKKNELQIDQERIPMYLHDCTLKEPIILPGRQSSKVKIQIENIKDGTALV</sequence>
<reference evidence="1" key="2">
    <citation type="submission" date="2014-07" db="EMBL/GenBank/DDBJ databases">
        <authorList>
            <person name="Hull J."/>
        </authorList>
    </citation>
    <scope>NUCLEOTIDE SEQUENCE</scope>
</reference>
<dbReference type="EMBL" id="GBHO01032541">
    <property type="protein sequence ID" value="JAG11063.1"/>
    <property type="molecule type" value="Transcribed_RNA"/>
</dbReference>